<sequence length="606" mass="67328">MNPSMRSWLLFPLFVLAALLVVWKSDAPAEDGAGPSVLVLHSYAPDYSWTRDLHDGIVSVLQAPDVRGRYRVEYMDAKHHGSSAYLKQLLLLYREKYTRSRFDGIILTDDHALELVARYRDELFPKTPIVACGINDISSIPTNARDMNIIIESLAHLETLGAALKQNPGTRKIFVMIDGTLTGQTILRDLLQQTHAVASRVEVVPPMTREQLVEFARQRVPGELIYLLVYFQDAAGQVFTAEEIPRAIAAASPVPVYVAWDFQLNSGVVGGCVTSAFGHGRKAAQTLLERLAGKNPPATYSKLQGVNRHTYDYVALQRFAIPVSVLPENAVLLNRPLSYFEVHRSVILSALVVIAILGVIIVLLVQNVLKQRKINLGNAEIMDLNREMIETQTELLSTLGDVIETRSQDTANHVRRVAAYSALLGEKYGLSTEDIALIQAAAPMHDIGKIGIPDAILNKPGKLTEAEFEKIKHHTVIGQRILHTSDRKLMAGARAIALQHHERWDGTGYPCGLKGEEINLLARICALADVYDALSLGRVYKPAWPKEKVLRFIREERGGMFDPRIVDLFFENLDELEAIKRRLSDPSGLKADESISGPVHCPVREV</sequence>
<feature type="domain" description="HD-GYP" evidence="2">
    <location>
        <begin position="388"/>
        <end position="585"/>
    </location>
</feature>
<dbReference type="HOGENOM" id="CLU_033333_1_0_7"/>
<dbReference type="STRING" id="525897.Dbac_2138"/>
<keyword evidence="1" id="KW-0812">Transmembrane</keyword>
<evidence type="ECO:0000256" key="1">
    <source>
        <dbReference type="SAM" id="Phobius"/>
    </source>
</evidence>
<proteinExistence type="predicted"/>
<dbReference type="EMBL" id="CP001629">
    <property type="protein sequence ID" value="ACU90222.1"/>
    <property type="molecule type" value="Genomic_DNA"/>
</dbReference>
<keyword evidence="1" id="KW-1133">Transmembrane helix</keyword>
<dbReference type="PROSITE" id="PS51832">
    <property type="entry name" value="HD_GYP"/>
    <property type="match status" value="1"/>
</dbReference>
<evidence type="ECO:0000313" key="3">
    <source>
        <dbReference type="EMBL" id="ACU90222.1"/>
    </source>
</evidence>
<dbReference type="InterPro" id="IPR003607">
    <property type="entry name" value="HD/PDEase_dom"/>
</dbReference>
<keyword evidence="1" id="KW-0472">Membrane</keyword>
<accession>C7LNZ8</accession>
<dbReference type="eggNOG" id="COG3437">
    <property type="taxonomic scope" value="Bacteria"/>
</dbReference>
<dbReference type="PANTHER" id="PTHR45228">
    <property type="entry name" value="CYCLIC DI-GMP PHOSPHODIESTERASE TM_0186-RELATED"/>
    <property type="match status" value="1"/>
</dbReference>
<dbReference type="PANTHER" id="PTHR45228:SF9">
    <property type="entry name" value="3'3'-CGAMP-SPECIFIC PHOSPHODIESTERASE 2"/>
    <property type="match status" value="1"/>
</dbReference>
<reference evidence="3 4" key="1">
    <citation type="journal article" date="2009" name="Stand. Genomic Sci.">
        <title>Complete genome sequence of Desulfomicrobium baculatum type strain (X).</title>
        <authorList>
            <person name="Copeland A."/>
            <person name="Spring S."/>
            <person name="Goker M."/>
            <person name="Schneider S."/>
            <person name="Lapidus A."/>
            <person name="Del Rio T.G."/>
            <person name="Tice H."/>
            <person name="Cheng J.F."/>
            <person name="Chen F."/>
            <person name="Nolan M."/>
            <person name="Bruce D."/>
            <person name="Goodwin L."/>
            <person name="Pitluck S."/>
            <person name="Ivanova N."/>
            <person name="Mavrommatis K."/>
            <person name="Ovchinnikova G."/>
            <person name="Pati A."/>
            <person name="Chen A."/>
            <person name="Palaniappan K."/>
            <person name="Land M."/>
            <person name="Hauser L."/>
            <person name="Chang Y.J."/>
            <person name="Jeffries C.C."/>
            <person name="Meincke L."/>
            <person name="Sims D."/>
            <person name="Brettin T."/>
            <person name="Detter J.C."/>
            <person name="Han C."/>
            <person name="Chain P."/>
            <person name="Bristow J."/>
            <person name="Eisen J.A."/>
            <person name="Markowitz V."/>
            <person name="Hugenholtz P."/>
            <person name="Kyrpides N.C."/>
            <person name="Klenk H.P."/>
            <person name="Lucas S."/>
        </authorList>
    </citation>
    <scope>NUCLEOTIDE SEQUENCE [LARGE SCALE GENOMIC DNA]</scope>
    <source>
        <strain evidence="4">DSM 4028 / VKM B-1378 / X</strain>
    </source>
</reference>
<dbReference type="RefSeq" id="WP_015774313.1">
    <property type="nucleotide sequence ID" value="NC_013173.1"/>
</dbReference>
<dbReference type="SMART" id="SM00471">
    <property type="entry name" value="HDc"/>
    <property type="match status" value="1"/>
</dbReference>
<keyword evidence="3" id="KW-0378">Hydrolase</keyword>
<evidence type="ECO:0000259" key="2">
    <source>
        <dbReference type="PROSITE" id="PS51832"/>
    </source>
</evidence>
<dbReference type="KEGG" id="dba:Dbac_2138"/>
<protein>
    <submittedName>
        <fullName evidence="3">Metal dependent phosphohydrolase</fullName>
    </submittedName>
</protein>
<dbReference type="InterPro" id="IPR052020">
    <property type="entry name" value="Cyclic_di-GMP/3'3'-cGAMP_PDE"/>
</dbReference>
<dbReference type="Proteomes" id="UP000002216">
    <property type="component" value="Chromosome"/>
</dbReference>
<dbReference type="Gene3D" id="1.10.3210.10">
    <property type="entry name" value="Hypothetical protein af1432"/>
    <property type="match status" value="1"/>
</dbReference>
<dbReference type="InterPro" id="IPR037522">
    <property type="entry name" value="HD_GYP_dom"/>
</dbReference>
<evidence type="ECO:0000313" key="4">
    <source>
        <dbReference type="Proteomes" id="UP000002216"/>
    </source>
</evidence>
<dbReference type="SUPFAM" id="SSF109604">
    <property type="entry name" value="HD-domain/PDEase-like"/>
    <property type="match status" value="1"/>
</dbReference>
<feature type="transmembrane region" description="Helical" evidence="1">
    <location>
        <begin position="346"/>
        <end position="365"/>
    </location>
</feature>
<dbReference type="AlphaFoldDB" id="C7LNZ8"/>
<organism evidence="3 4">
    <name type="scientific">Desulfomicrobium baculatum (strain DSM 4028 / VKM B-1378 / X)</name>
    <name type="common">Desulfovibrio baculatus</name>
    <dbReference type="NCBI Taxonomy" id="525897"/>
    <lineage>
        <taxon>Bacteria</taxon>
        <taxon>Pseudomonadati</taxon>
        <taxon>Thermodesulfobacteriota</taxon>
        <taxon>Desulfovibrionia</taxon>
        <taxon>Desulfovibrionales</taxon>
        <taxon>Desulfomicrobiaceae</taxon>
        <taxon>Desulfomicrobium</taxon>
    </lineage>
</organism>
<name>C7LNZ8_DESBD</name>
<gene>
    <name evidence="3" type="ordered locus">Dbac_2138</name>
</gene>
<dbReference type="CDD" id="cd00077">
    <property type="entry name" value="HDc"/>
    <property type="match status" value="1"/>
</dbReference>
<dbReference type="Pfam" id="PF13487">
    <property type="entry name" value="HD_5"/>
    <property type="match status" value="1"/>
</dbReference>
<dbReference type="GO" id="GO:0016787">
    <property type="term" value="F:hydrolase activity"/>
    <property type="evidence" value="ECO:0007669"/>
    <property type="project" value="UniProtKB-KW"/>
</dbReference>
<keyword evidence="4" id="KW-1185">Reference proteome</keyword>